<feature type="transmembrane region" description="Helical" evidence="13">
    <location>
        <begin position="271"/>
        <end position="292"/>
    </location>
</feature>
<dbReference type="PROSITE" id="PS50042">
    <property type="entry name" value="CNMP_BINDING_3"/>
    <property type="match status" value="1"/>
</dbReference>
<gene>
    <name evidence="15" type="ORF">EOD39_5515</name>
</gene>
<keyword evidence="10" id="KW-0406">Ion transport</keyword>
<proteinExistence type="inferred from homology"/>
<dbReference type="SUPFAM" id="SSF51735">
    <property type="entry name" value="NAD(P)-binding Rossmann-fold domains"/>
    <property type="match status" value="1"/>
</dbReference>
<comment type="similarity">
    <text evidence="2">Belongs to the monovalent cation:proton antiporter 1 (CPA1) transporter (TC 2.A.36) family.</text>
</comment>
<keyword evidence="11 13" id="KW-0472">Membrane</keyword>
<evidence type="ECO:0000256" key="12">
    <source>
        <dbReference type="ARBA" id="ARBA00023201"/>
    </source>
</evidence>
<dbReference type="InterPro" id="IPR027359">
    <property type="entry name" value="Volt_channel_dom_sf"/>
</dbReference>
<dbReference type="GO" id="GO:0098719">
    <property type="term" value="P:sodium ion import across plasma membrane"/>
    <property type="evidence" value="ECO:0007669"/>
    <property type="project" value="TreeGrafter"/>
</dbReference>
<dbReference type="Proteomes" id="UP000289886">
    <property type="component" value="Unassembled WGS sequence"/>
</dbReference>
<feature type="transmembrane region" description="Helical" evidence="13">
    <location>
        <begin position="247"/>
        <end position="265"/>
    </location>
</feature>
<dbReference type="InterPro" id="IPR005821">
    <property type="entry name" value="Ion_trans_dom"/>
</dbReference>
<dbReference type="PANTHER" id="PTHR10110">
    <property type="entry name" value="SODIUM/HYDROGEN EXCHANGER"/>
    <property type="match status" value="1"/>
</dbReference>
<keyword evidence="5" id="KW-0050">Antiport</keyword>
<sequence length="1144" mass="129248">MSSGFQKCHTLMITGANRGLGLQMVKALVNSSHCPRKVIATTRDKSRAKELLDLAKKYPSINVVTLDAINQDSIEQASKEVESLLGDEGLNCLINNAGINISGTLETVEAEQMMKNYETNAVSPLMITKAFLPLLKKAAKQGTGMGIHRAAVVNVSSLLGSIELNWGPGAEFKTYPYRASKAALNMLTRCVAVDLTPEGILCMAVHPGWVQTDMGGPNVTGPYLIIKLVFYETGSALFRSLEKKVKLPYTVLVSMFGIILGSIKYDEVALLSIPGFLINCTLTAVLAVKVYTYNWDWYTAMMFAAIVSPTDPIISVSLLRNIGSAKALTLLIEGESLFNDGTSIIMFEIFRDLAIDPYDIIASELAIKLVLKIFVSPLFGFLMSKVVMFWLSYIFNDGLIEITMSLAITYITFYIAEWLGMSGVISVTMLGLLLDTVNFSPEIEVFLLRFWEMLTYLANTLIFIIVGVVIAERSFEHLAVNDGFYIVVLYFALNIIRLVMIIVLSPLLSRIGYGFNWRWASVSIWSGIRGAFSLNLALMAFQSEGLDKVTVKNKILLHTSGMVVLTLLINATTMTWLLKLLGLCDISAPKRMAMYSAVQRVRDSEENTFSMLKIDRFLADANWNMAEKIVKIADPYNTTDEKVSVEEFSPIARTSKCPDCEKSIPCEPSPREMEDMLEEARMRILKAQKTSYWRQYSSGMLNRHAARTLISTTENITDYKGKFMTVKDVKKYWELKGVFVFLRRKLEDWMYDVKVDKLKPSKNFILKRCYQIVFSNTFEYFIYTLILLNLFPIILEYIPEQSLELDQELRFANYIFFTSYLMEASLKALAMRRAYLFNHWNQFDLFIISMAAVDIIFDQLFGFSDLNIHMIKIVRVFRMFRLTRALRLVKIMIPRLIELLNKQINKQLSFGYDIGKGYVVGEEDISKIVDHISDEKSIAQKLRNILEKNRQEAVRELGLLQRDHPGIAISVKTRQAIRTVLNSERDTIHALMSGGLLDDNEALKLEKMIEIKMKQLIKFPPAIPPPTAEELLVNVPWLEKGKLQIQFIKSRGKLLYFDYGDTIIREGDEPQGIHLVVSGMVKVHGTSPYLGPKKLALASDSAEMSRLTDYRSSGAILGDLNCLTQQRMEITVTCETATQEHTVL</sequence>
<evidence type="ECO:0000256" key="1">
    <source>
        <dbReference type="ARBA" id="ARBA00004651"/>
    </source>
</evidence>
<protein>
    <submittedName>
        <fullName evidence="15">Sodium/hydrogen exchanger 10</fullName>
    </submittedName>
</protein>
<dbReference type="InterPro" id="IPR006153">
    <property type="entry name" value="Cation/H_exchanger_TM"/>
</dbReference>
<evidence type="ECO:0000313" key="16">
    <source>
        <dbReference type="Proteomes" id="UP000289886"/>
    </source>
</evidence>
<feature type="transmembrane region" description="Helical" evidence="13">
    <location>
        <begin position="780"/>
        <end position="799"/>
    </location>
</feature>
<accession>A0A662Z084</accession>
<dbReference type="GO" id="GO:0005216">
    <property type="term" value="F:monoatomic ion channel activity"/>
    <property type="evidence" value="ECO:0007669"/>
    <property type="project" value="InterPro"/>
</dbReference>
<keyword evidence="4" id="KW-0813">Transport</keyword>
<dbReference type="EMBL" id="SCEB01000023">
    <property type="protein sequence ID" value="RXN01707.1"/>
    <property type="molecule type" value="Genomic_DNA"/>
</dbReference>
<feature type="transmembrane region" description="Helical" evidence="13">
    <location>
        <begin position="407"/>
        <end position="434"/>
    </location>
</feature>
<dbReference type="InterPro" id="IPR036291">
    <property type="entry name" value="NAD(P)-bd_dom_sf"/>
</dbReference>
<name>A0A662Z084_ACIRT</name>
<comment type="subcellular location">
    <subcellularLocation>
        <location evidence="1">Cell membrane</location>
        <topology evidence="1">Multi-pass membrane protein</topology>
    </subcellularLocation>
</comment>
<feature type="transmembrane region" description="Helical" evidence="13">
    <location>
        <begin position="483"/>
        <end position="507"/>
    </location>
</feature>
<feature type="transmembrane region" description="Helical" evidence="13">
    <location>
        <begin position="519"/>
        <end position="541"/>
    </location>
</feature>
<keyword evidence="12" id="KW-0739">Sodium transport</keyword>
<dbReference type="FunFam" id="1.20.120.350:FF:000050">
    <property type="entry name" value="Solute carrier family 9 member C1"/>
    <property type="match status" value="1"/>
</dbReference>
<evidence type="ECO:0000256" key="9">
    <source>
        <dbReference type="ARBA" id="ARBA00023053"/>
    </source>
</evidence>
<dbReference type="Pfam" id="PF00520">
    <property type="entry name" value="Ion_trans"/>
    <property type="match status" value="1"/>
</dbReference>
<dbReference type="CDD" id="cd00038">
    <property type="entry name" value="CAP_ED"/>
    <property type="match status" value="1"/>
</dbReference>
<evidence type="ECO:0000256" key="5">
    <source>
        <dbReference type="ARBA" id="ARBA00022449"/>
    </source>
</evidence>
<dbReference type="InterPro" id="IPR002347">
    <property type="entry name" value="SDR_fam"/>
</dbReference>
<feature type="transmembrane region" description="Helical" evidence="13">
    <location>
        <begin position="561"/>
        <end position="584"/>
    </location>
</feature>
<reference evidence="15 16" key="1">
    <citation type="submission" date="2019-01" db="EMBL/GenBank/DDBJ databases">
        <title>Draft Genome and Complete Hox-Cluster Characterization of the Sterlet Sturgeon (Acipenser ruthenus).</title>
        <authorList>
            <person name="Wei Q."/>
        </authorList>
    </citation>
    <scope>NUCLEOTIDE SEQUENCE [LARGE SCALE GENOMIC DNA]</scope>
    <source>
        <strain evidence="15">WHYD16114868_AA</strain>
        <tissue evidence="15">Blood</tissue>
    </source>
</reference>
<keyword evidence="6" id="KW-1003">Cell membrane</keyword>
<dbReference type="SUPFAM" id="SSF51206">
    <property type="entry name" value="cAMP-binding domain-like"/>
    <property type="match status" value="1"/>
</dbReference>
<evidence type="ECO:0000256" key="4">
    <source>
        <dbReference type="ARBA" id="ARBA00022448"/>
    </source>
</evidence>
<keyword evidence="7 13" id="KW-0812">Transmembrane</keyword>
<dbReference type="Gene3D" id="2.60.120.10">
    <property type="entry name" value="Jelly Rolls"/>
    <property type="match status" value="1"/>
</dbReference>
<keyword evidence="8 13" id="KW-1133">Transmembrane helix</keyword>
<dbReference type="Pfam" id="PF00999">
    <property type="entry name" value="Na_H_Exchanger"/>
    <property type="match status" value="1"/>
</dbReference>
<evidence type="ECO:0000313" key="15">
    <source>
        <dbReference type="EMBL" id="RXN01707.1"/>
    </source>
</evidence>
<dbReference type="InterPro" id="IPR000595">
    <property type="entry name" value="cNMP-bd_dom"/>
</dbReference>
<keyword evidence="9" id="KW-0915">Sodium</keyword>
<evidence type="ECO:0000259" key="14">
    <source>
        <dbReference type="PROSITE" id="PS50042"/>
    </source>
</evidence>
<dbReference type="InterPro" id="IPR018490">
    <property type="entry name" value="cNMP-bd_dom_sf"/>
</dbReference>
<keyword evidence="16" id="KW-1185">Reference proteome</keyword>
<evidence type="ECO:0000256" key="2">
    <source>
        <dbReference type="ARBA" id="ARBA00007367"/>
    </source>
</evidence>
<dbReference type="InterPro" id="IPR014710">
    <property type="entry name" value="RmlC-like_jellyroll"/>
</dbReference>
<dbReference type="PRINTS" id="PR00081">
    <property type="entry name" value="GDHRDH"/>
</dbReference>
<dbReference type="Gene3D" id="1.20.120.350">
    <property type="entry name" value="Voltage-gated potassium channels. Chain C"/>
    <property type="match status" value="1"/>
</dbReference>
<dbReference type="PRINTS" id="PR00080">
    <property type="entry name" value="SDRFAMILY"/>
</dbReference>
<evidence type="ECO:0000256" key="8">
    <source>
        <dbReference type="ARBA" id="ARBA00022989"/>
    </source>
</evidence>
<evidence type="ECO:0000256" key="11">
    <source>
        <dbReference type="ARBA" id="ARBA00023136"/>
    </source>
</evidence>
<evidence type="ECO:0000256" key="6">
    <source>
        <dbReference type="ARBA" id="ARBA00022475"/>
    </source>
</evidence>
<comment type="similarity">
    <text evidence="3">Belongs to the potassium channel family. Calcium-activated (TC 1.A.1.3) subfamily. KCa1.1/KCNMA1 sub-subfamily.</text>
</comment>
<feature type="transmembrane region" description="Helical" evidence="13">
    <location>
        <begin position="373"/>
        <end position="395"/>
    </location>
</feature>
<dbReference type="GO" id="GO:0015386">
    <property type="term" value="F:potassium:proton antiporter activity"/>
    <property type="evidence" value="ECO:0007669"/>
    <property type="project" value="TreeGrafter"/>
</dbReference>
<evidence type="ECO:0000256" key="10">
    <source>
        <dbReference type="ARBA" id="ARBA00023065"/>
    </source>
</evidence>
<dbReference type="AlphaFoldDB" id="A0A662Z084"/>
<dbReference type="Pfam" id="PF00106">
    <property type="entry name" value="adh_short"/>
    <property type="match status" value="1"/>
</dbReference>
<dbReference type="CDD" id="cd05325">
    <property type="entry name" value="carb_red_sniffer_like_SDR_c"/>
    <property type="match status" value="1"/>
</dbReference>
<organism evidence="15 16">
    <name type="scientific">Acipenser ruthenus</name>
    <name type="common">Sterlet sturgeon</name>
    <dbReference type="NCBI Taxonomy" id="7906"/>
    <lineage>
        <taxon>Eukaryota</taxon>
        <taxon>Metazoa</taxon>
        <taxon>Chordata</taxon>
        <taxon>Craniata</taxon>
        <taxon>Vertebrata</taxon>
        <taxon>Euteleostomi</taxon>
        <taxon>Actinopterygii</taxon>
        <taxon>Chondrostei</taxon>
        <taxon>Acipenseriformes</taxon>
        <taxon>Acipenseridae</taxon>
        <taxon>Acipenser</taxon>
    </lineage>
</organism>
<dbReference type="PANTHER" id="PTHR10110:SF86">
    <property type="entry name" value="SODIUM_HYDROGEN EXCHANGER 7"/>
    <property type="match status" value="1"/>
</dbReference>
<dbReference type="InterPro" id="IPR018422">
    <property type="entry name" value="Cation/H_exchanger_CPA1"/>
</dbReference>
<evidence type="ECO:0000256" key="13">
    <source>
        <dbReference type="SAM" id="Phobius"/>
    </source>
</evidence>
<evidence type="ECO:0000256" key="7">
    <source>
        <dbReference type="ARBA" id="ARBA00022692"/>
    </source>
</evidence>
<dbReference type="GO" id="GO:0051453">
    <property type="term" value="P:regulation of intracellular pH"/>
    <property type="evidence" value="ECO:0007669"/>
    <property type="project" value="TreeGrafter"/>
</dbReference>
<dbReference type="GO" id="GO:0015385">
    <property type="term" value="F:sodium:proton antiporter activity"/>
    <property type="evidence" value="ECO:0007669"/>
    <property type="project" value="InterPro"/>
</dbReference>
<dbReference type="GO" id="GO:0005886">
    <property type="term" value="C:plasma membrane"/>
    <property type="evidence" value="ECO:0007669"/>
    <property type="project" value="UniProtKB-SubCell"/>
</dbReference>
<dbReference type="Gene3D" id="6.10.140.1330">
    <property type="match status" value="1"/>
</dbReference>
<feature type="transmembrane region" description="Helical" evidence="13">
    <location>
        <begin position="446"/>
        <end position="471"/>
    </location>
</feature>
<dbReference type="SUPFAM" id="SSF81324">
    <property type="entry name" value="Voltage-gated potassium channels"/>
    <property type="match status" value="1"/>
</dbReference>
<feature type="domain" description="Cyclic nucleotide-binding" evidence="14">
    <location>
        <begin position="1056"/>
        <end position="1083"/>
    </location>
</feature>
<evidence type="ECO:0000256" key="3">
    <source>
        <dbReference type="ARBA" id="ARBA00008648"/>
    </source>
</evidence>
<dbReference type="Gene3D" id="3.40.50.720">
    <property type="entry name" value="NAD(P)-binding Rossmann-like Domain"/>
    <property type="match status" value="1"/>
</dbReference>
<comment type="caution">
    <text evidence="15">The sequence shown here is derived from an EMBL/GenBank/DDBJ whole genome shotgun (WGS) entry which is preliminary data.</text>
</comment>